<protein>
    <submittedName>
        <fullName evidence="1">Protein-disulfide isomerase</fullName>
    </submittedName>
</protein>
<reference evidence="1 2" key="1">
    <citation type="submission" date="2017-02" db="EMBL/GenBank/DDBJ databases">
        <title>Chromobacterium haemolyticum H5244.</title>
        <authorList>
            <person name="Gulvik C.A."/>
        </authorList>
    </citation>
    <scope>NUCLEOTIDE SEQUENCE [LARGE SCALE GENOMIC DNA]</scope>
    <source>
        <strain evidence="1 2">H5244</strain>
    </source>
</reference>
<sequence>MVSATKIRLHYFYDPLCGWCYGASPLLLAAAARPEVELALHGGGMLSAPHNRHVNLEWRGYVMPHDHRIAALSGQPFGDAYFDGLLRSEARLDSTPPIAAVLAAPELGIAPQAMLAHVQAAHYLHGLEIADVAVLARLAAELGAPAGRFADAYAGGLARSVEHIDHSRRLMNRLGLRGFPSAALEVDGRFEALDLGSYLGKPDMFSQHLAQLGAASRSGLADLPPMCGLDGC</sequence>
<dbReference type="RefSeq" id="WP_081556272.1">
    <property type="nucleotide sequence ID" value="NZ_MUKV01000025.1"/>
</dbReference>
<dbReference type="Proteomes" id="UP000192721">
    <property type="component" value="Unassembled WGS sequence"/>
</dbReference>
<dbReference type="CDD" id="cd03025">
    <property type="entry name" value="DsbA_FrnE_like"/>
    <property type="match status" value="1"/>
</dbReference>
<accession>A0A1W0CMJ3</accession>
<dbReference type="EMBL" id="MUKV01000025">
    <property type="protein sequence ID" value="OQS35878.1"/>
    <property type="molecule type" value="Genomic_DNA"/>
</dbReference>
<dbReference type="InterPro" id="IPR036249">
    <property type="entry name" value="Thioredoxin-like_sf"/>
</dbReference>
<name>A0A1W0CMJ3_9NEIS</name>
<dbReference type="AlphaFoldDB" id="A0A1W0CMJ3"/>
<comment type="caution">
    <text evidence="1">The sequence shown here is derived from an EMBL/GenBank/DDBJ whole genome shotgun (WGS) entry which is preliminary data.</text>
</comment>
<evidence type="ECO:0000313" key="1">
    <source>
        <dbReference type="EMBL" id="OQS35878.1"/>
    </source>
</evidence>
<keyword evidence="1" id="KW-0413">Isomerase</keyword>
<evidence type="ECO:0000313" key="2">
    <source>
        <dbReference type="Proteomes" id="UP000192721"/>
    </source>
</evidence>
<proteinExistence type="predicted"/>
<organism evidence="1 2">
    <name type="scientific">Chromobacterium haemolyticum</name>
    <dbReference type="NCBI Taxonomy" id="394935"/>
    <lineage>
        <taxon>Bacteria</taxon>
        <taxon>Pseudomonadati</taxon>
        <taxon>Pseudomonadota</taxon>
        <taxon>Betaproteobacteria</taxon>
        <taxon>Neisseriales</taxon>
        <taxon>Chromobacteriaceae</taxon>
        <taxon>Chromobacterium</taxon>
    </lineage>
</organism>
<dbReference type="Gene3D" id="3.40.30.10">
    <property type="entry name" value="Glutaredoxin"/>
    <property type="match status" value="1"/>
</dbReference>
<dbReference type="GO" id="GO:0016853">
    <property type="term" value="F:isomerase activity"/>
    <property type="evidence" value="ECO:0007669"/>
    <property type="project" value="UniProtKB-KW"/>
</dbReference>
<dbReference type="SUPFAM" id="SSF52833">
    <property type="entry name" value="Thioredoxin-like"/>
    <property type="match status" value="1"/>
</dbReference>
<gene>
    <name evidence="1" type="ORF">B0T45_16870</name>
</gene>